<dbReference type="EMBL" id="BART01038277">
    <property type="protein sequence ID" value="GAH05338.1"/>
    <property type="molecule type" value="Genomic_DNA"/>
</dbReference>
<evidence type="ECO:0000313" key="2">
    <source>
        <dbReference type="EMBL" id="GAH05338.1"/>
    </source>
</evidence>
<protein>
    <recommendedName>
        <fullName evidence="1">Aldehyde ferredoxin oxidoreductase N-terminal domain-containing protein</fullName>
    </recommendedName>
</protein>
<dbReference type="Gene3D" id="3.60.9.10">
    <property type="entry name" value="Aldehyde ferredoxin oxidoreductase, N-terminal domain"/>
    <property type="match status" value="1"/>
</dbReference>
<gene>
    <name evidence="2" type="ORF">S01H4_63578</name>
</gene>
<proteinExistence type="predicted"/>
<dbReference type="InterPro" id="IPR013983">
    <property type="entry name" value="Ald_Fedxn_OxRdtase_N"/>
</dbReference>
<dbReference type="InterPro" id="IPR036503">
    <property type="entry name" value="Ald_Fedxn_OxRdtase_N_sf"/>
</dbReference>
<dbReference type="SMART" id="SM00790">
    <property type="entry name" value="AFOR_N"/>
    <property type="match status" value="1"/>
</dbReference>
<feature type="domain" description="Aldehyde ferredoxin oxidoreductase N-terminal" evidence="1">
    <location>
        <begin position="1"/>
        <end position="121"/>
    </location>
</feature>
<dbReference type="PANTHER" id="PTHR30038">
    <property type="entry name" value="ALDEHYDE FERREDOXIN OXIDOREDUCTASE"/>
    <property type="match status" value="1"/>
</dbReference>
<dbReference type="InterPro" id="IPR051919">
    <property type="entry name" value="W-dependent_AOR"/>
</dbReference>
<reference evidence="2" key="1">
    <citation type="journal article" date="2014" name="Front. Microbiol.">
        <title>High frequency of phylogenetically diverse reductive dehalogenase-homologous genes in deep subseafloor sedimentary metagenomes.</title>
        <authorList>
            <person name="Kawai M."/>
            <person name="Futagami T."/>
            <person name="Toyoda A."/>
            <person name="Takaki Y."/>
            <person name="Nishi S."/>
            <person name="Hori S."/>
            <person name="Arai W."/>
            <person name="Tsubouchi T."/>
            <person name="Morono Y."/>
            <person name="Uchiyama I."/>
            <person name="Ito T."/>
            <person name="Fujiyama A."/>
            <person name="Inagaki F."/>
            <person name="Takami H."/>
        </authorList>
    </citation>
    <scope>NUCLEOTIDE SEQUENCE</scope>
    <source>
        <strain evidence="2">Expedition CK06-06</strain>
    </source>
</reference>
<dbReference type="PANTHER" id="PTHR30038:SF0">
    <property type="entry name" value="TUNGSTEN-CONTAINING ALDEHYDE FERREDOXIN OXIDOREDUCTASE"/>
    <property type="match status" value="1"/>
</dbReference>
<evidence type="ECO:0000259" key="1">
    <source>
        <dbReference type="SMART" id="SM00790"/>
    </source>
</evidence>
<organism evidence="2">
    <name type="scientific">marine sediment metagenome</name>
    <dbReference type="NCBI Taxonomy" id="412755"/>
    <lineage>
        <taxon>unclassified sequences</taxon>
        <taxon>metagenomes</taxon>
        <taxon>ecological metagenomes</taxon>
    </lineage>
</organism>
<feature type="non-terminal residue" evidence="2">
    <location>
        <position position="1"/>
    </location>
</feature>
<dbReference type="SUPFAM" id="SSF56228">
    <property type="entry name" value="Aldehyde ferredoxin oxidoreductase, N-terminal domain"/>
    <property type="match status" value="1"/>
</dbReference>
<name>X1E9K0_9ZZZZ</name>
<dbReference type="GO" id="GO:0051536">
    <property type="term" value="F:iron-sulfur cluster binding"/>
    <property type="evidence" value="ECO:0007669"/>
    <property type="project" value="InterPro"/>
</dbReference>
<comment type="caution">
    <text evidence="2">The sequence shown here is derived from an EMBL/GenBank/DDBJ whole genome shotgun (WGS) entry which is preliminary data.</text>
</comment>
<accession>X1E9K0</accession>
<dbReference type="AlphaFoldDB" id="X1E9K0"/>
<sequence length="121" mass="13025">QELKPNIDPFSPDNLLIFSVSPLTGLPISGASRLTITTKSPLTGGCGDSQAGGNFPAYLKSNGYDAIVIRGKSEKPSYLYIDGEKAEIKDAKKIWGKVTGESEEIIKKEIGNNKIEIAQEI</sequence>
<dbReference type="Pfam" id="PF02730">
    <property type="entry name" value="AFOR_N"/>
    <property type="match status" value="1"/>
</dbReference>
<dbReference type="GO" id="GO:0016625">
    <property type="term" value="F:oxidoreductase activity, acting on the aldehyde or oxo group of donors, iron-sulfur protein as acceptor"/>
    <property type="evidence" value="ECO:0007669"/>
    <property type="project" value="InterPro"/>
</dbReference>